<sequence length="79" mass="9333">LVRRIIRSQVKVSMQADCEVWWTQKAKEMEEAQKAGNTRRLFQLIRATGTRKPFVSENIKDRNGVTISNKEERLDRWAE</sequence>
<dbReference type="AlphaFoldDB" id="G7YPM1"/>
<organism evidence="1 2">
    <name type="scientific">Clonorchis sinensis</name>
    <name type="common">Chinese liver fluke</name>
    <dbReference type="NCBI Taxonomy" id="79923"/>
    <lineage>
        <taxon>Eukaryota</taxon>
        <taxon>Metazoa</taxon>
        <taxon>Spiralia</taxon>
        <taxon>Lophotrochozoa</taxon>
        <taxon>Platyhelminthes</taxon>
        <taxon>Trematoda</taxon>
        <taxon>Digenea</taxon>
        <taxon>Opisthorchiida</taxon>
        <taxon>Opisthorchiata</taxon>
        <taxon>Opisthorchiidae</taxon>
        <taxon>Clonorchis</taxon>
    </lineage>
</organism>
<protein>
    <submittedName>
        <fullName evidence="1">ATP-binding cassette transporter</fullName>
    </submittedName>
</protein>
<keyword evidence="1" id="KW-0547">Nucleotide-binding</keyword>
<evidence type="ECO:0000313" key="1">
    <source>
        <dbReference type="EMBL" id="GAA54902.1"/>
    </source>
</evidence>
<proteinExistence type="predicted"/>
<name>G7YPM1_CLOSI</name>
<evidence type="ECO:0000313" key="2">
    <source>
        <dbReference type="Proteomes" id="UP000008909"/>
    </source>
</evidence>
<feature type="non-terminal residue" evidence="1">
    <location>
        <position position="1"/>
    </location>
</feature>
<gene>
    <name evidence="1" type="ORF">CLF_106044</name>
</gene>
<dbReference type="EMBL" id="DF143936">
    <property type="protein sequence ID" value="GAA54902.1"/>
    <property type="molecule type" value="Genomic_DNA"/>
</dbReference>
<reference evidence="1" key="1">
    <citation type="journal article" date="2011" name="Genome Biol.">
        <title>The draft genome of the carcinogenic human liver fluke Clonorchis sinensis.</title>
        <authorList>
            <person name="Wang X."/>
            <person name="Chen W."/>
            <person name="Huang Y."/>
            <person name="Sun J."/>
            <person name="Men J."/>
            <person name="Liu H."/>
            <person name="Luo F."/>
            <person name="Guo L."/>
            <person name="Lv X."/>
            <person name="Deng C."/>
            <person name="Zhou C."/>
            <person name="Fan Y."/>
            <person name="Li X."/>
            <person name="Huang L."/>
            <person name="Hu Y."/>
            <person name="Liang C."/>
            <person name="Hu X."/>
            <person name="Xu J."/>
            <person name="Yu X."/>
        </authorList>
    </citation>
    <scope>NUCLEOTIDE SEQUENCE [LARGE SCALE GENOMIC DNA]</scope>
    <source>
        <strain evidence="1">Henan</strain>
    </source>
</reference>
<keyword evidence="1" id="KW-0067">ATP-binding</keyword>
<dbReference type="GO" id="GO:0005524">
    <property type="term" value="F:ATP binding"/>
    <property type="evidence" value="ECO:0007669"/>
    <property type="project" value="UniProtKB-KW"/>
</dbReference>
<accession>G7YPM1</accession>
<reference key="2">
    <citation type="submission" date="2011-10" db="EMBL/GenBank/DDBJ databases">
        <title>The genome and transcriptome sequence of Clonorchis sinensis provide insights into the carcinogenic liver fluke.</title>
        <authorList>
            <person name="Wang X."/>
            <person name="Huang Y."/>
            <person name="Chen W."/>
            <person name="Liu H."/>
            <person name="Guo L."/>
            <person name="Chen Y."/>
            <person name="Luo F."/>
            <person name="Zhou W."/>
            <person name="Sun J."/>
            <person name="Mao Q."/>
            <person name="Liang P."/>
            <person name="Zhou C."/>
            <person name="Tian Y."/>
            <person name="Men J."/>
            <person name="Lv X."/>
            <person name="Huang L."/>
            <person name="Zhou J."/>
            <person name="Hu Y."/>
            <person name="Li R."/>
            <person name="Zhang F."/>
            <person name="Lei H."/>
            <person name="Li X."/>
            <person name="Hu X."/>
            <person name="Liang C."/>
            <person name="Xu J."/>
            <person name="Wu Z."/>
            <person name="Yu X."/>
        </authorList>
    </citation>
    <scope>NUCLEOTIDE SEQUENCE</scope>
    <source>
        <strain>Henan</strain>
    </source>
</reference>
<dbReference type="Proteomes" id="UP000008909">
    <property type="component" value="Unassembled WGS sequence"/>
</dbReference>
<keyword evidence="2" id="KW-1185">Reference proteome</keyword>